<evidence type="ECO:0000313" key="1">
    <source>
        <dbReference type="EMBL" id="AZU97281.1"/>
    </source>
</evidence>
<dbReference type="KEGG" id="vg:55612926"/>
<dbReference type="RefSeq" id="YP_009842666.1">
    <property type="nucleotide sequence ID" value="NC_048742.1"/>
</dbReference>
<reference evidence="1 2" key="1">
    <citation type="submission" date="2018-10" db="EMBL/GenBank/DDBJ databases">
        <authorList>
            <person name="Soria N.A."/>
            <person name="Batley M.G."/>
            <person name="Hanafy A."/>
            <person name="Singh N."/>
            <person name="Shaffer C.D."/>
            <person name="Weston-Hafer K.A."/>
            <person name="Russell D.A."/>
            <person name="Pope W.H."/>
            <person name="Jacobs-Sera D."/>
            <person name="Hendrix R.W."/>
            <person name="Hatfull G.F."/>
        </authorList>
    </citation>
    <scope>NUCLEOTIDE SEQUENCE [LARGE SCALE GENOMIC DNA]</scope>
</reference>
<gene>
    <name evidence="1" type="primary">236</name>
    <name evidence="1" type="ORF">SEA_GILSON_236</name>
</gene>
<dbReference type="GeneID" id="55612926"/>
<name>A0A3T0ID22_9CAUD</name>
<evidence type="ECO:0000313" key="2">
    <source>
        <dbReference type="Proteomes" id="UP000284334"/>
    </source>
</evidence>
<keyword evidence="2" id="KW-1185">Reference proteome</keyword>
<accession>A0A3T0ID22</accession>
<protein>
    <submittedName>
        <fullName evidence="1">Uncharacterized protein</fullName>
    </submittedName>
</protein>
<organism evidence="1 2">
    <name type="scientific">Streptomyces phage Gilson</name>
    <dbReference type="NCBI Taxonomy" id="2488789"/>
    <lineage>
        <taxon>Viruses</taxon>
        <taxon>Duplodnaviria</taxon>
        <taxon>Heunggongvirae</taxon>
        <taxon>Uroviricota</taxon>
        <taxon>Caudoviricetes</taxon>
        <taxon>Stanwilliamsviridae</taxon>
        <taxon>Loccivirinae</taxon>
        <taxon>Gilsonvirus</taxon>
        <taxon>Gilsonvirus gilson</taxon>
    </lineage>
</organism>
<sequence length="105" mass="11783">MRVKIIEEDGSVIFLNVESKQDVINLNYLSGKTFSVVEKSEDKPADTIKRFRPSRDEHSIQKLVVTFWNNGVKDRNKLAASISSLKGYEVTVATVNRSLSRAGLV</sequence>
<dbReference type="Proteomes" id="UP000284334">
    <property type="component" value="Segment"/>
</dbReference>
<dbReference type="EMBL" id="MK061412">
    <property type="protein sequence ID" value="AZU97281.1"/>
    <property type="molecule type" value="Genomic_DNA"/>
</dbReference>
<proteinExistence type="predicted"/>